<accession>A0A7K3WC59</accession>
<organism evidence="1 2">
    <name type="scientific">Goekera deserti</name>
    <dbReference type="NCBI Taxonomy" id="2497753"/>
    <lineage>
        <taxon>Bacteria</taxon>
        <taxon>Bacillati</taxon>
        <taxon>Actinomycetota</taxon>
        <taxon>Actinomycetes</taxon>
        <taxon>Geodermatophilales</taxon>
        <taxon>Geodermatophilaceae</taxon>
        <taxon>Goekera</taxon>
    </lineage>
</organism>
<comment type="caution">
    <text evidence="1">The sequence shown here is derived from an EMBL/GenBank/DDBJ whole genome shotgun (WGS) entry which is preliminary data.</text>
</comment>
<dbReference type="PANTHER" id="PTHR34387">
    <property type="entry name" value="SLR1258 PROTEIN"/>
    <property type="match status" value="1"/>
</dbReference>
<dbReference type="Pfam" id="PF04402">
    <property type="entry name" value="SIMPL"/>
    <property type="match status" value="1"/>
</dbReference>
<gene>
    <name evidence="1" type="ORF">G1H19_07985</name>
</gene>
<sequence>MTGLPAPLPRVVVQGQAERSVPPDTAVVTVTVGARERGREQAMAELAERQQAVLDLLTARADVVGEHATESVWVSPAHAEDGSGRVVGHLAQLSTRVRLDDVDAVGAFLLTAGALAGVSVHGPQWQLRAAEEVHAEVRELAVLDAVARARAHARTMGTELADLVELRDVPGARGGAERWAVQAAPASGGGLDVEPGSQQVRAQVEMTFTVQQPDLTALGR</sequence>
<evidence type="ECO:0000313" key="1">
    <source>
        <dbReference type="EMBL" id="NEL53937.1"/>
    </source>
</evidence>
<dbReference type="InterPro" id="IPR007497">
    <property type="entry name" value="SIMPL/DUF541"/>
</dbReference>
<dbReference type="GO" id="GO:0006974">
    <property type="term" value="P:DNA damage response"/>
    <property type="evidence" value="ECO:0007669"/>
    <property type="project" value="TreeGrafter"/>
</dbReference>
<dbReference type="EMBL" id="JAAGWK010000010">
    <property type="protein sequence ID" value="NEL53937.1"/>
    <property type="molecule type" value="Genomic_DNA"/>
</dbReference>
<evidence type="ECO:0000313" key="2">
    <source>
        <dbReference type="Proteomes" id="UP000470470"/>
    </source>
</evidence>
<dbReference type="Proteomes" id="UP000470470">
    <property type="component" value="Unassembled WGS sequence"/>
</dbReference>
<dbReference type="AlphaFoldDB" id="A0A7K3WC59"/>
<reference evidence="1 2" key="1">
    <citation type="submission" date="2020-02" db="EMBL/GenBank/DDBJ databases">
        <title>The whole genome sequence of CPCC 205119.</title>
        <authorList>
            <person name="Jiang Z."/>
        </authorList>
    </citation>
    <scope>NUCLEOTIDE SEQUENCE [LARGE SCALE GENOMIC DNA]</scope>
    <source>
        <strain evidence="1 2">CPCC 205119</strain>
    </source>
</reference>
<dbReference type="Gene3D" id="3.30.70.2970">
    <property type="entry name" value="Protein of unknown function (DUF541), domain 2"/>
    <property type="match status" value="1"/>
</dbReference>
<keyword evidence="2" id="KW-1185">Reference proteome</keyword>
<proteinExistence type="predicted"/>
<dbReference type="PANTHER" id="PTHR34387:SF2">
    <property type="entry name" value="SLR1258 PROTEIN"/>
    <property type="match status" value="1"/>
</dbReference>
<name>A0A7K3WC59_9ACTN</name>
<dbReference type="InterPro" id="IPR052022">
    <property type="entry name" value="26kDa_periplasmic_antigen"/>
</dbReference>
<protein>
    <submittedName>
        <fullName evidence="1">SIMPL domain-containing protein</fullName>
    </submittedName>
</protein>
<dbReference type="RefSeq" id="WP_152729834.1">
    <property type="nucleotide sequence ID" value="NZ_JAABOZ010000002.1"/>
</dbReference>
<dbReference type="Gene3D" id="3.30.110.170">
    <property type="entry name" value="Protein of unknown function (DUF541), domain 1"/>
    <property type="match status" value="1"/>
</dbReference>